<dbReference type="GO" id="GO:1990432">
    <property type="term" value="P:siRNA 3'-end processing"/>
    <property type="evidence" value="ECO:0007669"/>
    <property type="project" value="TreeGrafter"/>
</dbReference>
<dbReference type="InterPro" id="IPR051181">
    <property type="entry name" value="CAF1_poly(A)_ribonucleases"/>
</dbReference>
<dbReference type="GO" id="GO:1990431">
    <property type="term" value="P:priRNA 3'-end processing"/>
    <property type="evidence" value="ECO:0007669"/>
    <property type="project" value="TreeGrafter"/>
</dbReference>
<evidence type="ECO:0000256" key="1">
    <source>
        <dbReference type="ARBA" id="ARBA00008372"/>
    </source>
</evidence>
<dbReference type="GO" id="GO:0005634">
    <property type="term" value="C:nucleus"/>
    <property type="evidence" value="ECO:0007669"/>
    <property type="project" value="TreeGrafter"/>
</dbReference>
<dbReference type="Gene3D" id="3.30.420.10">
    <property type="entry name" value="Ribonuclease H-like superfamily/Ribonuclease H"/>
    <property type="match status" value="2"/>
</dbReference>
<keyword evidence="4" id="KW-1185">Reference proteome</keyword>
<dbReference type="Pfam" id="PF04857">
    <property type="entry name" value="CAF1"/>
    <property type="match status" value="1"/>
</dbReference>
<accession>A0A397ID96</accession>
<feature type="region of interest" description="Disordered" evidence="2">
    <location>
        <begin position="444"/>
        <end position="472"/>
    </location>
</feature>
<feature type="region of interest" description="Disordered" evidence="2">
    <location>
        <begin position="1"/>
        <end position="21"/>
    </location>
</feature>
<dbReference type="PANTHER" id="PTHR15092">
    <property type="entry name" value="POLY A -SPECIFIC RIBONUCLEASE/TARGET OF EGR1, MEMBER 1"/>
    <property type="match status" value="1"/>
</dbReference>
<evidence type="ECO:0000313" key="4">
    <source>
        <dbReference type="Proteomes" id="UP000215289"/>
    </source>
</evidence>
<evidence type="ECO:0000256" key="2">
    <source>
        <dbReference type="SAM" id="MobiDB-lite"/>
    </source>
</evidence>
<dbReference type="Proteomes" id="UP000215289">
    <property type="component" value="Unassembled WGS sequence"/>
</dbReference>
<name>A0A397ID96_9EURO</name>
<comment type="similarity">
    <text evidence="1">Belongs to the CAF1 family.</text>
</comment>
<organism evidence="3 4">
    <name type="scientific">Aspergillus turcosus</name>
    <dbReference type="NCBI Taxonomy" id="1245748"/>
    <lineage>
        <taxon>Eukaryota</taxon>
        <taxon>Fungi</taxon>
        <taxon>Dikarya</taxon>
        <taxon>Ascomycota</taxon>
        <taxon>Pezizomycotina</taxon>
        <taxon>Eurotiomycetes</taxon>
        <taxon>Eurotiomycetidae</taxon>
        <taxon>Eurotiales</taxon>
        <taxon>Aspergillaceae</taxon>
        <taxon>Aspergillus</taxon>
        <taxon>Aspergillus subgen. Fumigati</taxon>
    </lineage>
</organism>
<dbReference type="SUPFAM" id="SSF53098">
    <property type="entry name" value="Ribonuclease H-like"/>
    <property type="match status" value="1"/>
</dbReference>
<dbReference type="STRING" id="1245748.A0A397ID96"/>
<dbReference type="EMBL" id="NIDN02000014">
    <property type="protein sequence ID" value="RLM00528.1"/>
    <property type="molecule type" value="Genomic_DNA"/>
</dbReference>
<dbReference type="GO" id="GO:0000289">
    <property type="term" value="P:nuclear-transcribed mRNA poly(A) tail shortening"/>
    <property type="evidence" value="ECO:0007669"/>
    <property type="project" value="TreeGrafter"/>
</dbReference>
<dbReference type="InterPro" id="IPR006941">
    <property type="entry name" value="RNase_CAF1"/>
</dbReference>
<comment type="caution">
    <text evidence="3">The sequence shown here is derived from an EMBL/GenBank/DDBJ whole genome shotgun (WGS) entry which is preliminary data.</text>
</comment>
<sequence>MDFEFSGIAATSSNPDRGSQTLQARYEEVKSSADKYQILQVGLTICHEDIETSYTLKPYNVNLNPIIDRRLEVERNWSMQSSAIEFLLENKFSIDSIFKQGVQYLSREEEEQAIAKAIERRDRVAGHTSIDVKDTEHESLAFLKAVRRLIDDWLALGATREEYLNIPPPTRLGLSQSSKSLPSALNRFQKRLVHQLIEVEYPSLVTIGKRDFIQIIDYDEERERSVREQRVTRVQERAWKQTGFRWVAEALAGGDLTNLDSGCFINIMVSSAAVGPNYPLKEFSNKLKQRLKEHRPVLVGHNLFSDLIYFCRCFFGPLPRKVEEFQSMAHELFPVLMDTKYMATHNCGSINPKSSLAELNDNLAKKAIPKINIHPQHLKYTTQKIEHEAGYDSLLTAQVFIRLSAELRDGGVDLPQRKSKDAPGTSNLHQTHQEVASEGYAEGTLQTTPGSAKKTFEQKSRPSGTRSPKEPTTRVLGTRFDLLEVEEALDEVDSNIPIDDRRLSLGPSDSVEVMQKAANGELIPRLGAEFWKVYGNKLRVFGTLERVCVMGAS</sequence>
<dbReference type="OrthoDB" id="414075at2759"/>
<reference evidence="3 4" key="1">
    <citation type="submission" date="2018-08" db="EMBL/GenBank/DDBJ databases">
        <title>Draft genome sequences of two Aspergillus turcosus clinical strains isolated from bronchoalveolar lavage fluid: one azole-susceptible and the other azole-resistant.</title>
        <authorList>
            <person name="Parent-Michaud M."/>
            <person name="Dufresne P.J."/>
            <person name="Fournier E."/>
            <person name="Martineau C."/>
            <person name="Moreira S."/>
            <person name="Perkins V."/>
            <person name="De Repentigny L."/>
            <person name="Dufresne S.F."/>
        </authorList>
    </citation>
    <scope>NUCLEOTIDE SEQUENCE [LARGE SCALE GENOMIC DNA]</scope>
    <source>
        <strain evidence="3">HMR AF 1038</strain>
    </source>
</reference>
<evidence type="ECO:0000313" key="3">
    <source>
        <dbReference type="EMBL" id="RLM00528.1"/>
    </source>
</evidence>
<feature type="compositionally biased region" description="Polar residues" evidence="2">
    <location>
        <begin position="9"/>
        <end position="21"/>
    </location>
</feature>
<dbReference type="InterPro" id="IPR012337">
    <property type="entry name" value="RNaseH-like_sf"/>
</dbReference>
<protein>
    <submittedName>
        <fullName evidence="3">Uncharacterized protein</fullName>
    </submittedName>
</protein>
<proteinExistence type="inferred from homology"/>
<dbReference type="AlphaFoldDB" id="A0A397ID96"/>
<dbReference type="GO" id="GO:0000175">
    <property type="term" value="F:3'-5'-RNA exonuclease activity"/>
    <property type="evidence" value="ECO:0007669"/>
    <property type="project" value="TreeGrafter"/>
</dbReference>
<dbReference type="PANTHER" id="PTHR15092:SF22">
    <property type="entry name" value="POLY(A)-SPECIFIC RIBONUCLEASE PNLDC1"/>
    <property type="match status" value="1"/>
</dbReference>
<gene>
    <name evidence="3" type="ORF">CFD26_104528</name>
</gene>
<dbReference type="InterPro" id="IPR036397">
    <property type="entry name" value="RNaseH_sf"/>
</dbReference>
<dbReference type="GO" id="GO:0003723">
    <property type="term" value="F:RNA binding"/>
    <property type="evidence" value="ECO:0007669"/>
    <property type="project" value="TreeGrafter"/>
</dbReference>